<dbReference type="GO" id="GO:0005737">
    <property type="term" value="C:cytoplasm"/>
    <property type="evidence" value="ECO:0007669"/>
    <property type="project" value="UniProtKB-SubCell"/>
</dbReference>
<evidence type="ECO:0000256" key="2">
    <source>
        <dbReference type="ARBA" id="ARBA00022618"/>
    </source>
</evidence>
<dbReference type="InterPro" id="IPR013221">
    <property type="entry name" value="Mur_ligase_cen"/>
</dbReference>
<evidence type="ECO:0000256" key="4">
    <source>
        <dbReference type="ARBA" id="ARBA00022840"/>
    </source>
</evidence>
<comment type="function">
    <text evidence="6">Involved in cell wall formation. Catalyzes the final step in the synthesis of UDP-N-acetylmuramoyl-pentapeptide, the precursor of murein.</text>
</comment>
<dbReference type="InterPro" id="IPR051046">
    <property type="entry name" value="MurCDEF_CellWall_CoF430Synth"/>
</dbReference>
<feature type="domain" description="Mur ligase C-terminal" evidence="7">
    <location>
        <begin position="317"/>
        <end position="441"/>
    </location>
</feature>
<gene>
    <name evidence="9" type="ORF">BHU72_03945</name>
</gene>
<dbReference type="GO" id="GO:0009252">
    <property type="term" value="P:peptidoglycan biosynthetic process"/>
    <property type="evidence" value="ECO:0007669"/>
    <property type="project" value="UniProtKB-UniPathway"/>
</dbReference>
<proteinExistence type="predicted"/>
<dbReference type="Proteomes" id="UP000095255">
    <property type="component" value="Unassembled WGS sequence"/>
</dbReference>
<dbReference type="GO" id="GO:0047480">
    <property type="term" value="F:UDP-N-acetylmuramoyl-tripeptide-D-alanyl-D-alanine ligase activity"/>
    <property type="evidence" value="ECO:0007669"/>
    <property type="project" value="UniProtKB-EC"/>
</dbReference>
<dbReference type="SUPFAM" id="SSF53244">
    <property type="entry name" value="MurD-like peptide ligases, peptide-binding domain"/>
    <property type="match status" value="1"/>
</dbReference>
<keyword evidence="10" id="KW-1185">Reference proteome</keyword>
<keyword evidence="1" id="KW-0436">Ligase</keyword>
<evidence type="ECO:0000259" key="7">
    <source>
        <dbReference type="Pfam" id="PF02875"/>
    </source>
</evidence>
<keyword evidence="5 6" id="KW-0131">Cell cycle</keyword>
<evidence type="ECO:0000256" key="1">
    <source>
        <dbReference type="ARBA" id="ARBA00022598"/>
    </source>
</evidence>
<keyword evidence="6" id="KW-0961">Cell wall biogenesis/degradation</keyword>
<dbReference type="NCBIfam" id="TIGR01143">
    <property type="entry name" value="murF"/>
    <property type="match status" value="1"/>
</dbReference>
<dbReference type="Pfam" id="PF08245">
    <property type="entry name" value="Mur_ligase_M"/>
    <property type="match status" value="1"/>
</dbReference>
<dbReference type="Gene3D" id="3.90.190.20">
    <property type="entry name" value="Mur ligase, C-terminal domain"/>
    <property type="match status" value="1"/>
</dbReference>
<comment type="pathway">
    <text evidence="6">Cell wall biogenesis; peptidoglycan biosynthesis.</text>
</comment>
<evidence type="ECO:0000313" key="10">
    <source>
        <dbReference type="Proteomes" id="UP000095255"/>
    </source>
</evidence>
<dbReference type="STRING" id="1390249.BHU72_03945"/>
<evidence type="ECO:0000256" key="3">
    <source>
        <dbReference type="ARBA" id="ARBA00022741"/>
    </source>
</evidence>
<dbReference type="InterPro" id="IPR005863">
    <property type="entry name" value="UDP-N-AcMur_synth"/>
</dbReference>
<sequence length="460" mass="51030">MNIGKFVSIVNGVTKSPSSIPISRIIYEYTRFVSKGDFFWVRDREGNIGKIKKAIQRGAVGIISPLSLRGRLQEHSHIHYVYVNKSMIKKYCNYHRNQFNLPVIGITGSAGKTTTKNMVSQILKSQGKVIHTVASVNAVGTAPMYALKINSSHRYGVFEMGMKGLGQIRVMGSYLKPTIGIITNIGDAHIGKLGNSIENIIRAKSEIVGEISSNGYLILNADNPYTDRINVSKFKGKKIIYVGIHNKADIKAYDIQYLNRATSFKIEYENNTYSFHVPTIGEHNLYNALAAIATGFILNVPYSRMKQRLSTFKNAGMRTQVLRGLNGTTLISDAYNANPTAAIEGLNTMKKISKGKPMLAVIGDMSEQGTHTIQGHKKVGKHAADLGIDVVGIGVHGKSVVDGANSSNNTVNSTYLKNKKAAYQYLRNRFSKDMYVYFKASRDFRMETLIRKLTAKRNEQ</sequence>
<dbReference type="GO" id="GO:0051301">
    <property type="term" value="P:cell division"/>
    <property type="evidence" value="ECO:0007669"/>
    <property type="project" value="UniProtKB-KW"/>
</dbReference>
<dbReference type="PANTHER" id="PTHR43024:SF1">
    <property type="entry name" value="UDP-N-ACETYLMURAMOYL-TRIPEPTIDE--D-ALANYL-D-ALANINE LIGASE"/>
    <property type="match status" value="1"/>
</dbReference>
<comment type="catalytic activity">
    <reaction evidence="6">
        <text>D-alanyl-D-alanine + UDP-N-acetyl-alpha-D-muramoyl-L-alanyl-gamma-D-glutamyl-meso-2,6-diaminopimelate + ATP = UDP-N-acetyl-alpha-D-muramoyl-L-alanyl-gamma-D-glutamyl-meso-2,6-diaminopimeloyl-D-alanyl-D-alanine + ADP + phosphate + H(+)</text>
        <dbReference type="Rhea" id="RHEA:28374"/>
        <dbReference type="ChEBI" id="CHEBI:15378"/>
        <dbReference type="ChEBI" id="CHEBI:30616"/>
        <dbReference type="ChEBI" id="CHEBI:43474"/>
        <dbReference type="ChEBI" id="CHEBI:57822"/>
        <dbReference type="ChEBI" id="CHEBI:61386"/>
        <dbReference type="ChEBI" id="CHEBI:83905"/>
        <dbReference type="ChEBI" id="CHEBI:456216"/>
        <dbReference type="EC" id="6.3.2.10"/>
    </reaction>
</comment>
<dbReference type="EMBL" id="MJAT01000012">
    <property type="protein sequence ID" value="OEH85931.1"/>
    <property type="molecule type" value="Genomic_DNA"/>
</dbReference>
<organism evidence="9 10">
    <name type="scientific">Desulfuribacillus stibiiarsenatis</name>
    <dbReference type="NCBI Taxonomy" id="1390249"/>
    <lineage>
        <taxon>Bacteria</taxon>
        <taxon>Bacillati</taxon>
        <taxon>Bacillota</taxon>
        <taxon>Desulfuribacillia</taxon>
        <taxon>Desulfuribacillales</taxon>
        <taxon>Desulfuribacillaceae</taxon>
        <taxon>Desulfuribacillus</taxon>
    </lineage>
</organism>
<dbReference type="GO" id="GO:0008766">
    <property type="term" value="F:UDP-N-acetylmuramoylalanyl-D-glutamyl-2,6-diaminopimelate-D-alanyl-D-alanine ligase activity"/>
    <property type="evidence" value="ECO:0007669"/>
    <property type="project" value="RHEA"/>
</dbReference>
<dbReference type="GO" id="GO:0008360">
    <property type="term" value="P:regulation of cell shape"/>
    <property type="evidence" value="ECO:0007669"/>
    <property type="project" value="UniProtKB-KW"/>
</dbReference>
<evidence type="ECO:0000259" key="8">
    <source>
        <dbReference type="Pfam" id="PF08245"/>
    </source>
</evidence>
<dbReference type="EC" id="6.3.2.10" evidence="6"/>
<dbReference type="InterPro" id="IPR036565">
    <property type="entry name" value="Mur-like_cat_sf"/>
</dbReference>
<keyword evidence="6" id="KW-0133">Cell shape</keyword>
<protein>
    <recommendedName>
        <fullName evidence="6">UDP-N-acetylmuramoyl-tripeptide--D-alanyl-D-alanine ligase</fullName>
        <ecNumber evidence="6">6.3.2.10</ecNumber>
    </recommendedName>
</protein>
<dbReference type="SUPFAM" id="SSF53623">
    <property type="entry name" value="MurD-like peptide ligases, catalytic domain"/>
    <property type="match status" value="1"/>
</dbReference>
<keyword evidence="6" id="KW-0573">Peptidoglycan synthesis</keyword>
<dbReference type="Gene3D" id="3.40.1190.10">
    <property type="entry name" value="Mur-like, catalytic domain"/>
    <property type="match status" value="1"/>
</dbReference>
<evidence type="ECO:0000256" key="6">
    <source>
        <dbReference type="RuleBase" id="RU004136"/>
    </source>
</evidence>
<keyword evidence="2 6" id="KW-0132">Cell division</keyword>
<dbReference type="AlphaFoldDB" id="A0A1E5L725"/>
<dbReference type="InterPro" id="IPR004101">
    <property type="entry name" value="Mur_ligase_C"/>
</dbReference>
<dbReference type="InterPro" id="IPR036615">
    <property type="entry name" value="Mur_ligase_C_dom_sf"/>
</dbReference>
<evidence type="ECO:0000313" key="9">
    <source>
        <dbReference type="EMBL" id="OEH85931.1"/>
    </source>
</evidence>
<reference evidence="9 10" key="1">
    <citation type="submission" date="2016-09" db="EMBL/GenBank/DDBJ databases">
        <title>Desulfuribacillus arsenicus sp. nov., an obligately anaerobic, dissimilatory arsenic- and antimonate-reducing bacterium isolated from anoxic sediments.</title>
        <authorList>
            <person name="Abin C.A."/>
            <person name="Hollibaugh J.T."/>
        </authorList>
    </citation>
    <scope>NUCLEOTIDE SEQUENCE [LARGE SCALE GENOMIC DNA]</scope>
    <source>
        <strain evidence="9 10">MLFW-2</strain>
    </source>
</reference>
<dbReference type="RefSeq" id="WP_069702014.1">
    <property type="nucleotide sequence ID" value="NZ_MJAT01000012.1"/>
</dbReference>
<comment type="caution">
    <text evidence="9">The sequence shown here is derived from an EMBL/GenBank/DDBJ whole genome shotgun (WGS) entry which is preliminary data.</text>
</comment>
<dbReference type="GO" id="GO:0005524">
    <property type="term" value="F:ATP binding"/>
    <property type="evidence" value="ECO:0007669"/>
    <property type="project" value="UniProtKB-KW"/>
</dbReference>
<evidence type="ECO:0000256" key="5">
    <source>
        <dbReference type="ARBA" id="ARBA00023306"/>
    </source>
</evidence>
<keyword evidence="3" id="KW-0547">Nucleotide-binding</keyword>
<feature type="domain" description="Mur ligase central" evidence="8">
    <location>
        <begin position="106"/>
        <end position="294"/>
    </location>
</feature>
<dbReference type="UniPathway" id="UPA00219"/>
<dbReference type="GO" id="GO:0071555">
    <property type="term" value="P:cell wall organization"/>
    <property type="evidence" value="ECO:0007669"/>
    <property type="project" value="UniProtKB-KW"/>
</dbReference>
<comment type="subcellular location">
    <subcellularLocation>
        <location evidence="6">Cytoplasm</location>
    </subcellularLocation>
</comment>
<name>A0A1E5L725_9FIRM</name>
<dbReference type="PANTHER" id="PTHR43024">
    <property type="entry name" value="UDP-N-ACETYLMURAMOYL-TRIPEPTIDE--D-ALANYL-D-ALANINE LIGASE"/>
    <property type="match status" value="1"/>
</dbReference>
<accession>A0A1E5L725</accession>
<keyword evidence="4" id="KW-0067">ATP-binding</keyword>
<dbReference type="Pfam" id="PF02875">
    <property type="entry name" value="Mur_ligase_C"/>
    <property type="match status" value="1"/>
</dbReference>